<evidence type="ECO:0000259" key="2">
    <source>
        <dbReference type="Pfam" id="PF03732"/>
    </source>
</evidence>
<accession>A0A834W8A7</accession>
<feature type="region of interest" description="Disordered" evidence="1">
    <location>
        <begin position="288"/>
        <end position="330"/>
    </location>
</feature>
<dbReference type="AlphaFoldDB" id="A0A834W8A7"/>
<dbReference type="OrthoDB" id="1929700at2759"/>
<evidence type="ECO:0000256" key="1">
    <source>
        <dbReference type="SAM" id="MobiDB-lite"/>
    </source>
</evidence>
<gene>
    <name evidence="3" type="ORF">G2W53_039780</name>
</gene>
<feature type="compositionally biased region" description="Low complexity" evidence="1">
    <location>
        <begin position="211"/>
        <end position="236"/>
    </location>
</feature>
<keyword evidence="4" id="KW-1185">Reference proteome</keyword>
<evidence type="ECO:0000313" key="4">
    <source>
        <dbReference type="Proteomes" id="UP000634136"/>
    </source>
</evidence>
<dbReference type="PANTHER" id="PTHR34222:SF28">
    <property type="entry name" value="CCHC-TYPE DOMAIN-CONTAINING PROTEIN"/>
    <property type="match status" value="1"/>
</dbReference>
<proteinExistence type="predicted"/>
<feature type="compositionally biased region" description="Low complexity" evidence="1">
    <location>
        <begin position="290"/>
        <end position="300"/>
    </location>
</feature>
<organism evidence="3 4">
    <name type="scientific">Senna tora</name>
    <dbReference type="NCBI Taxonomy" id="362788"/>
    <lineage>
        <taxon>Eukaryota</taxon>
        <taxon>Viridiplantae</taxon>
        <taxon>Streptophyta</taxon>
        <taxon>Embryophyta</taxon>
        <taxon>Tracheophyta</taxon>
        <taxon>Spermatophyta</taxon>
        <taxon>Magnoliopsida</taxon>
        <taxon>eudicotyledons</taxon>
        <taxon>Gunneridae</taxon>
        <taxon>Pentapetalae</taxon>
        <taxon>rosids</taxon>
        <taxon>fabids</taxon>
        <taxon>Fabales</taxon>
        <taxon>Fabaceae</taxon>
        <taxon>Caesalpinioideae</taxon>
        <taxon>Cassia clade</taxon>
        <taxon>Senna</taxon>
    </lineage>
</organism>
<comment type="caution">
    <text evidence="3">The sequence shown here is derived from an EMBL/GenBank/DDBJ whole genome shotgun (WGS) entry which is preliminary data.</text>
</comment>
<feature type="domain" description="Retrotransposon gag" evidence="2">
    <location>
        <begin position="13"/>
        <end position="65"/>
    </location>
</feature>
<dbReference type="Pfam" id="PF03732">
    <property type="entry name" value="Retrotrans_gag"/>
    <property type="match status" value="1"/>
</dbReference>
<feature type="region of interest" description="Disordered" evidence="1">
    <location>
        <begin position="192"/>
        <end position="260"/>
    </location>
</feature>
<reference evidence="3" key="1">
    <citation type="submission" date="2020-09" db="EMBL/GenBank/DDBJ databases">
        <title>Genome-Enabled Discovery of Anthraquinone Biosynthesis in Senna tora.</title>
        <authorList>
            <person name="Kang S.-H."/>
            <person name="Pandey R.P."/>
            <person name="Lee C.-M."/>
            <person name="Sim J.-S."/>
            <person name="Jeong J.-T."/>
            <person name="Choi B.-S."/>
            <person name="Jung M."/>
            <person name="Ginzburg D."/>
            <person name="Zhao K."/>
            <person name="Won S.Y."/>
            <person name="Oh T.-J."/>
            <person name="Yu Y."/>
            <person name="Kim N.-H."/>
            <person name="Lee O.R."/>
            <person name="Lee T.-H."/>
            <person name="Bashyal P."/>
            <person name="Kim T.-S."/>
            <person name="Lee W.-H."/>
            <person name="Kawkins C."/>
            <person name="Kim C.-K."/>
            <person name="Kim J.S."/>
            <person name="Ahn B.O."/>
            <person name="Rhee S.Y."/>
            <person name="Sohng J.K."/>
        </authorList>
    </citation>
    <scope>NUCLEOTIDE SEQUENCE</scope>
    <source>
        <tissue evidence="3">Leaf</tissue>
    </source>
</reference>
<dbReference type="InterPro" id="IPR005162">
    <property type="entry name" value="Retrotrans_gag_dom"/>
</dbReference>
<name>A0A834W8A7_9FABA</name>
<dbReference type="Proteomes" id="UP000634136">
    <property type="component" value="Unassembled WGS sequence"/>
</dbReference>
<protein>
    <recommendedName>
        <fullName evidence="2">Retrotransposon gag domain-containing protein</fullName>
    </recommendedName>
</protein>
<sequence>MLRSTISHYEVAQDLWKDIKDRFSVTNGPRIQQLKAELASCTQKGKPIADYYGKLKKLWDELDSVDPHPTCKCGKCSYNLNLALEKRREDNRVHLFLLGLDCAIYSTIRSSILAQEPLPNLNKVYSILVQEERVWIIAREKEEGSDVVSSMALVIRTQDQKVVCTHCKKAGHESSSCFALIGYPEWWGDHPRGHGKSSGAGRGRAGRGRAGKNATRAHAVQTTSTGGTSTTTSTGGNAVMNTDEPVGQQSTGSNEVRAENELLGRGHIRKEASIRLRNYVTQTIESLNPSVSSSTSQHPSARLLGSRPAATPLEQNHRLAMSTGTPLADP</sequence>
<evidence type="ECO:0000313" key="3">
    <source>
        <dbReference type="EMBL" id="KAF7807619.1"/>
    </source>
</evidence>
<dbReference type="EMBL" id="JAAIUW010000012">
    <property type="protein sequence ID" value="KAF7807619.1"/>
    <property type="molecule type" value="Genomic_DNA"/>
</dbReference>
<dbReference type="PANTHER" id="PTHR34222">
    <property type="entry name" value="GAG_PRE-INTEGRS DOMAIN-CONTAINING PROTEIN"/>
    <property type="match status" value="1"/>
</dbReference>